<dbReference type="EMBL" id="MUTJ01000100">
    <property type="protein sequence ID" value="ONU76329.1"/>
    <property type="molecule type" value="Genomic_DNA"/>
</dbReference>
<protein>
    <recommendedName>
        <fullName evidence="5">Solute-binding protein family 3/N-terminal domain-containing protein</fullName>
    </recommendedName>
</protein>
<dbReference type="AlphaFoldDB" id="A0A1V2VTW2"/>
<dbReference type="PANTHER" id="PTHR30085:SF6">
    <property type="entry name" value="ABC TRANSPORTER GLUTAMINE-BINDING PROTEIN GLNH"/>
    <property type="match status" value="1"/>
</dbReference>
<evidence type="ECO:0000313" key="6">
    <source>
        <dbReference type="EMBL" id="ONU76329.1"/>
    </source>
</evidence>
<gene>
    <name evidence="6" type="ORF">A8E72_34010</name>
</gene>
<name>A0A1V2VTW2_9BURK</name>
<organism evidence="6 7">
    <name type="scientific">Burkholderia cenocepacia</name>
    <dbReference type="NCBI Taxonomy" id="95486"/>
    <lineage>
        <taxon>Bacteria</taxon>
        <taxon>Pseudomonadati</taxon>
        <taxon>Pseudomonadota</taxon>
        <taxon>Betaproteobacteria</taxon>
        <taxon>Burkholderiales</taxon>
        <taxon>Burkholderiaceae</taxon>
        <taxon>Burkholderia</taxon>
        <taxon>Burkholderia cepacia complex</taxon>
    </lineage>
</organism>
<evidence type="ECO:0000256" key="2">
    <source>
        <dbReference type="ARBA" id="ARBA00022448"/>
    </source>
</evidence>
<comment type="caution">
    <text evidence="6">The sequence shown here is derived from an EMBL/GenBank/DDBJ whole genome shotgun (WGS) entry which is preliminary data.</text>
</comment>
<evidence type="ECO:0000256" key="3">
    <source>
        <dbReference type="ARBA" id="ARBA00022729"/>
    </source>
</evidence>
<reference evidence="6 7" key="1">
    <citation type="submission" date="2016-08" db="EMBL/GenBank/DDBJ databases">
        <authorList>
            <person name="Seilhamer J.J."/>
        </authorList>
    </citation>
    <scope>NUCLEOTIDE SEQUENCE [LARGE SCALE GENOMIC DNA]</scope>
    <source>
        <strain evidence="6 7">VC14762</strain>
    </source>
</reference>
<dbReference type="Pfam" id="PF00497">
    <property type="entry name" value="SBP_bac_3"/>
    <property type="match status" value="1"/>
</dbReference>
<dbReference type="GO" id="GO:0006865">
    <property type="term" value="P:amino acid transport"/>
    <property type="evidence" value="ECO:0007669"/>
    <property type="project" value="TreeGrafter"/>
</dbReference>
<dbReference type="SUPFAM" id="SSF53850">
    <property type="entry name" value="Periplasmic binding protein-like II"/>
    <property type="match status" value="1"/>
</dbReference>
<dbReference type="GO" id="GO:0005576">
    <property type="term" value="C:extracellular region"/>
    <property type="evidence" value="ECO:0007669"/>
    <property type="project" value="TreeGrafter"/>
</dbReference>
<dbReference type="SMART" id="SM00062">
    <property type="entry name" value="PBPb"/>
    <property type="match status" value="1"/>
</dbReference>
<feature type="chain" id="PRO_5012640780" description="Solute-binding protein family 3/N-terminal domain-containing protein" evidence="4">
    <location>
        <begin position="22"/>
        <end position="293"/>
    </location>
</feature>
<dbReference type="InterPro" id="IPR001638">
    <property type="entry name" value="Solute-binding_3/MltF_N"/>
</dbReference>
<keyword evidence="3 4" id="KW-0732">Signal</keyword>
<dbReference type="GO" id="GO:0030288">
    <property type="term" value="C:outer membrane-bounded periplasmic space"/>
    <property type="evidence" value="ECO:0007669"/>
    <property type="project" value="TreeGrafter"/>
</dbReference>
<evidence type="ECO:0000256" key="4">
    <source>
        <dbReference type="SAM" id="SignalP"/>
    </source>
</evidence>
<evidence type="ECO:0000313" key="7">
    <source>
        <dbReference type="Proteomes" id="UP000188543"/>
    </source>
</evidence>
<accession>A0A1V2VTW2</accession>
<dbReference type="InterPro" id="IPR051455">
    <property type="entry name" value="Bact_solute-bind_prot3"/>
</dbReference>
<evidence type="ECO:0000256" key="1">
    <source>
        <dbReference type="ARBA" id="ARBA00010333"/>
    </source>
</evidence>
<dbReference type="PANTHER" id="PTHR30085">
    <property type="entry name" value="AMINO ACID ABC TRANSPORTER PERMEASE"/>
    <property type="match status" value="1"/>
</dbReference>
<evidence type="ECO:0000259" key="5">
    <source>
        <dbReference type="SMART" id="SM00062"/>
    </source>
</evidence>
<sequence>MNIKKLVLTTTLAITASMAFAGEAIDTIKKSGEFVIATRPASFPNAGKPTDEAKYGEYTGYSVEVCQYIHNRFDTHFKTNTRIKFVQVDGKSRWLVIDGNNAQMECGSTTWVAERADKFDKIIIDADSVVPVALSNSTLKTIADLNGKRIVVVGGTTGEKAINKLKTDKNYNIEVLSVGDYPAAMKAVESGMADALVTDKNLAAGIFAKSGATNTKIIDSIVLNPYEPIALIMSNRDKEFVSFVQSEVQSLIKSGELWKMHDKWFNQPVPAFNNLNMKVQLTTEQKKAITEQK</sequence>
<feature type="signal peptide" evidence="4">
    <location>
        <begin position="1"/>
        <end position="21"/>
    </location>
</feature>
<dbReference type="Gene3D" id="3.40.190.10">
    <property type="entry name" value="Periplasmic binding protein-like II"/>
    <property type="match status" value="2"/>
</dbReference>
<dbReference type="RefSeq" id="WP_077176789.1">
    <property type="nucleotide sequence ID" value="NZ_MUTB01000172.1"/>
</dbReference>
<keyword evidence="2" id="KW-0813">Transport</keyword>
<dbReference type="Proteomes" id="UP000188543">
    <property type="component" value="Unassembled WGS sequence"/>
</dbReference>
<comment type="similarity">
    <text evidence="1">Belongs to the bacterial solute-binding protein 3 family.</text>
</comment>
<feature type="domain" description="Solute-binding protein family 3/N-terminal" evidence="5">
    <location>
        <begin position="33"/>
        <end position="268"/>
    </location>
</feature>
<proteinExistence type="inferred from homology"/>